<reference evidence="1 2" key="1">
    <citation type="journal article" date="2015" name="Stand. Genomic Sci.">
        <title>Genomic Encyclopedia of Bacterial and Archaeal Type Strains, Phase III: the genomes of soil and plant-associated and newly described type strains.</title>
        <authorList>
            <person name="Whitman W.B."/>
            <person name="Woyke T."/>
            <person name="Klenk H.P."/>
            <person name="Zhou Y."/>
            <person name="Lilburn T.G."/>
            <person name="Beck B.J."/>
            <person name="De Vos P."/>
            <person name="Vandamme P."/>
            <person name="Eisen J.A."/>
            <person name="Garrity G."/>
            <person name="Hugenholtz P."/>
            <person name="Kyrpides N.C."/>
        </authorList>
    </citation>
    <scope>NUCLEOTIDE SEQUENCE [LARGE SCALE GENOMIC DNA]</scope>
    <source>
        <strain evidence="1 2">CGMCC 1.7271</strain>
    </source>
</reference>
<name>A0A562SYQ6_9BACT</name>
<dbReference type="AlphaFoldDB" id="A0A562SYQ6"/>
<dbReference type="EMBL" id="VLLE01000002">
    <property type="protein sequence ID" value="TWI85770.1"/>
    <property type="molecule type" value="Genomic_DNA"/>
</dbReference>
<gene>
    <name evidence="1" type="ORF">IQ13_0938</name>
</gene>
<dbReference type="OrthoDB" id="6057441at2"/>
<keyword evidence="2" id="KW-1185">Reference proteome</keyword>
<evidence type="ECO:0000313" key="2">
    <source>
        <dbReference type="Proteomes" id="UP000316167"/>
    </source>
</evidence>
<organism evidence="1 2">
    <name type="scientific">Lacibacter cauensis</name>
    <dbReference type="NCBI Taxonomy" id="510947"/>
    <lineage>
        <taxon>Bacteria</taxon>
        <taxon>Pseudomonadati</taxon>
        <taxon>Bacteroidota</taxon>
        <taxon>Chitinophagia</taxon>
        <taxon>Chitinophagales</taxon>
        <taxon>Chitinophagaceae</taxon>
        <taxon>Lacibacter</taxon>
    </lineage>
</organism>
<protein>
    <submittedName>
        <fullName evidence="1">Uncharacterized protein</fullName>
    </submittedName>
</protein>
<proteinExistence type="predicted"/>
<dbReference type="InterPro" id="IPR021457">
    <property type="entry name" value="DUF3108"/>
</dbReference>
<comment type="caution">
    <text evidence="1">The sequence shown here is derived from an EMBL/GenBank/DDBJ whole genome shotgun (WGS) entry which is preliminary data.</text>
</comment>
<dbReference type="RefSeq" id="WP_144884870.1">
    <property type="nucleotide sequence ID" value="NZ_VLLE01000002.1"/>
</dbReference>
<accession>A0A562SYQ6</accession>
<evidence type="ECO:0000313" key="1">
    <source>
        <dbReference type="EMBL" id="TWI85770.1"/>
    </source>
</evidence>
<dbReference type="Proteomes" id="UP000316167">
    <property type="component" value="Unassembled WGS sequence"/>
</dbReference>
<dbReference type="Pfam" id="PF11306">
    <property type="entry name" value="DUF3108"/>
    <property type="match status" value="1"/>
</dbReference>
<sequence length="273" mass="31430">MKDFFLLVGLITALVYTNPLHAQKSDTIRITKQHLQTGVLREGTHRYLVYAKMKKDSVRILTQFWTRTIKRTIHNGLPVIEISQEWEDQDSVMHKVVSRCDAVTMKPLYHQSWWKTAASRGAPVKTTTETIVDFINGALLYNGKQLSAADTAQREQLIRKGFESAQHAPYFLNWHLDLETFPLLPFKNGLTFILPFYDPGTPSGVKEVAYTVSGSGTLTGYNDQQIDCWLLIHETQGNKEVFWISKRTKEVLKLEQEINGRVYRYKIKLGFSY</sequence>